<gene>
    <name evidence="1" type="ORF">HanXRQr2_Chr16g0762161</name>
</gene>
<dbReference type="AlphaFoldDB" id="A0A9K3DTL0"/>
<organism evidence="1 2">
    <name type="scientific">Helianthus annuus</name>
    <name type="common">Common sunflower</name>
    <dbReference type="NCBI Taxonomy" id="4232"/>
    <lineage>
        <taxon>Eukaryota</taxon>
        <taxon>Viridiplantae</taxon>
        <taxon>Streptophyta</taxon>
        <taxon>Embryophyta</taxon>
        <taxon>Tracheophyta</taxon>
        <taxon>Spermatophyta</taxon>
        <taxon>Magnoliopsida</taxon>
        <taxon>eudicotyledons</taxon>
        <taxon>Gunneridae</taxon>
        <taxon>Pentapetalae</taxon>
        <taxon>asterids</taxon>
        <taxon>campanulids</taxon>
        <taxon>Asterales</taxon>
        <taxon>Asteraceae</taxon>
        <taxon>Asteroideae</taxon>
        <taxon>Heliantheae alliance</taxon>
        <taxon>Heliantheae</taxon>
        <taxon>Helianthus</taxon>
    </lineage>
</organism>
<dbReference type="Proteomes" id="UP000215914">
    <property type="component" value="Unassembled WGS sequence"/>
</dbReference>
<reference evidence="1" key="1">
    <citation type="journal article" date="2017" name="Nature">
        <title>The sunflower genome provides insights into oil metabolism, flowering and Asterid evolution.</title>
        <authorList>
            <person name="Badouin H."/>
            <person name="Gouzy J."/>
            <person name="Grassa C.J."/>
            <person name="Murat F."/>
            <person name="Staton S.E."/>
            <person name="Cottret L."/>
            <person name="Lelandais-Briere C."/>
            <person name="Owens G.L."/>
            <person name="Carrere S."/>
            <person name="Mayjonade B."/>
            <person name="Legrand L."/>
            <person name="Gill N."/>
            <person name="Kane N.C."/>
            <person name="Bowers J.E."/>
            <person name="Hubner S."/>
            <person name="Bellec A."/>
            <person name="Berard A."/>
            <person name="Berges H."/>
            <person name="Blanchet N."/>
            <person name="Boniface M.C."/>
            <person name="Brunel D."/>
            <person name="Catrice O."/>
            <person name="Chaidir N."/>
            <person name="Claudel C."/>
            <person name="Donnadieu C."/>
            <person name="Faraut T."/>
            <person name="Fievet G."/>
            <person name="Helmstetter N."/>
            <person name="King M."/>
            <person name="Knapp S.J."/>
            <person name="Lai Z."/>
            <person name="Le Paslier M.C."/>
            <person name="Lippi Y."/>
            <person name="Lorenzon L."/>
            <person name="Mandel J.R."/>
            <person name="Marage G."/>
            <person name="Marchand G."/>
            <person name="Marquand E."/>
            <person name="Bret-Mestries E."/>
            <person name="Morien E."/>
            <person name="Nambeesan S."/>
            <person name="Nguyen T."/>
            <person name="Pegot-Espagnet P."/>
            <person name="Pouilly N."/>
            <person name="Raftis F."/>
            <person name="Sallet E."/>
            <person name="Schiex T."/>
            <person name="Thomas J."/>
            <person name="Vandecasteele C."/>
            <person name="Vares D."/>
            <person name="Vear F."/>
            <person name="Vautrin S."/>
            <person name="Crespi M."/>
            <person name="Mangin B."/>
            <person name="Burke J.M."/>
            <person name="Salse J."/>
            <person name="Munos S."/>
            <person name="Vincourt P."/>
            <person name="Rieseberg L.H."/>
            <person name="Langlade N.B."/>
        </authorList>
    </citation>
    <scope>NUCLEOTIDE SEQUENCE</scope>
    <source>
        <tissue evidence="1">Leaves</tissue>
    </source>
</reference>
<evidence type="ECO:0000313" key="1">
    <source>
        <dbReference type="EMBL" id="KAF5761189.1"/>
    </source>
</evidence>
<proteinExistence type="predicted"/>
<dbReference type="EMBL" id="MNCJ02000331">
    <property type="protein sequence ID" value="KAF5761189.1"/>
    <property type="molecule type" value="Genomic_DNA"/>
</dbReference>
<sequence>MKMADDDYGLVEGDGLGISGCRRRWFEERDGRWWLQVGFNGGVLMVMVVEEY</sequence>
<comment type="caution">
    <text evidence="1">The sequence shown here is derived from an EMBL/GenBank/DDBJ whole genome shotgun (WGS) entry which is preliminary data.</text>
</comment>
<reference evidence="1" key="2">
    <citation type="submission" date="2020-06" db="EMBL/GenBank/DDBJ databases">
        <title>Helianthus annuus Genome sequencing and assembly Release 2.</title>
        <authorList>
            <person name="Gouzy J."/>
            <person name="Langlade N."/>
            <person name="Munos S."/>
        </authorList>
    </citation>
    <scope>NUCLEOTIDE SEQUENCE</scope>
    <source>
        <tissue evidence="1">Leaves</tissue>
    </source>
</reference>
<dbReference type="Gramene" id="mRNA:HanXRQr2_Chr16g0762161">
    <property type="protein sequence ID" value="CDS:HanXRQr2_Chr16g0762161.1"/>
    <property type="gene ID" value="HanXRQr2_Chr16g0762161"/>
</dbReference>
<keyword evidence="2" id="KW-1185">Reference proteome</keyword>
<accession>A0A9K3DTL0</accession>
<name>A0A9K3DTL0_HELAN</name>
<protein>
    <submittedName>
        <fullName evidence="1">Uncharacterized protein</fullName>
    </submittedName>
</protein>
<evidence type="ECO:0000313" key="2">
    <source>
        <dbReference type="Proteomes" id="UP000215914"/>
    </source>
</evidence>